<protein>
    <submittedName>
        <fullName evidence="2">Uncharacterized protein</fullName>
    </submittedName>
</protein>
<dbReference type="Proteomes" id="UP001221763">
    <property type="component" value="Unassembled WGS sequence"/>
</dbReference>
<proteinExistence type="predicted"/>
<keyword evidence="1" id="KW-0812">Transmembrane</keyword>
<evidence type="ECO:0000256" key="1">
    <source>
        <dbReference type="SAM" id="Phobius"/>
    </source>
</evidence>
<keyword evidence="1" id="KW-1133">Transmembrane helix</keyword>
<reference evidence="2 3" key="1">
    <citation type="journal article" date="2023" name="Plant">
        <title>Draft Genome Sequence Resource of CBPPT1, a 'Candidatus Phytoplasma trifolii'-Related Strain Associated with Potato Purple Top Disease in the Columbia Basin, U.S.A.</title>
        <authorList>
            <person name="Wei W."/>
            <person name="Shao J."/>
            <person name="Bottner-Parker K.D."/>
            <person name="Zhao Y."/>
        </authorList>
    </citation>
    <scope>NUCLEOTIDE SEQUENCE [LARGE SCALE GENOMIC DNA]</scope>
    <source>
        <strain evidence="2 3">CBPPT1</strain>
    </source>
</reference>
<evidence type="ECO:0000313" key="2">
    <source>
        <dbReference type="EMBL" id="MDC9032211.1"/>
    </source>
</evidence>
<name>A0ABT5LAK2_9MOLU</name>
<keyword evidence="3" id="KW-1185">Reference proteome</keyword>
<evidence type="ECO:0000313" key="3">
    <source>
        <dbReference type="Proteomes" id="UP001221763"/>
    </source>
</evidence>
<accession>A0ABT5LAK2</accession>
<organism evidence="2 3">
    <name type="scientific">Columbia Basin potato purple top phytoplasma</name>
    <dbReference type="NCBI Taxonomy" id="307134"/>
    <lineage>
        <taxon>Bacteria</taxon>
        <taxon>Bacillati</taxon>
        <taxon>Mycoplasmatota</taxon>
        <taxon>Mollicutes</taxon>
        <taxon>Acholeplasmatales</taxon>
        <taxon>Acholeplasmataceae</taxon>
        <taxon>Candidatus Phytoplasma</taxon>
        <taxon>16SrVI (Clover proliferation group)</taxon>
    </lineage>
</organism>
<gene>
    <name evidence="2" type="ORF">M8044_000433</name>
</gene>
<sequence>MKKDQFLQLIFLIFKINFRIIIYKKIKNKIMIRQ</sequence>
<keyword evidence="1" id="KW-0472">Membrane</keyword>
<dbReference type="EMBL" id="JANHJP010000008">
    <property type="protein sequence ID" value="MDC9032211.1"/>
    <property type="molecule type" value="Genomic_DNA"/>
</dbReference>
<comment type="caution">
    <text evidence="2">The sequence shown here is derived from an EMBL/GenBank/DDBJ whole genome shotgun (WGS) entry which is preliminary data.</text>
</comment>
<feature type="transmembrane region" description="Helical" evidence="1">
    <location>
        <begin position="6"/>
        <end position="23"/>
    </location>
</feature>